<keyword evidence="4" id="KW-1185">Reference proteome</keyword>
<evidence type="ECO:0000313" key="4">
    <source>
        <dbReference type="Proteomes" id="UP000182658"/>
    </source>
</evidence>
<keyword evidence="2" id="KW-1133">Transmembrane helix</keyword>
<dbReference type="EMBL" id="KV875109">
    <property type="protein sequence ID" value="OIW22988.1"/>
    <property type="molecule type" value="Genomic_DNA"/>
</dbReference>
<feature type="compositionally biased region" description="Low complexity" evidence="1">
    <location>
        <begin position="208"/>
        <end position="236"/>
    </location>
</feature>
<feature type="region of interest" description="Disordered" evidence="1">
    <location>
        <begin position="207"/>
        <end position="236"/>
    </location>
</feature>
<dbReference type="Proteomes" id="UP000182658">
    <property type="component" value="Unassembled WGS sequence"/>
</dbReference>
<dbReference type="AlphaFoldDB" id="A0A1J7J1E9"/>
<reference evidence="3 4" key="1">
    <citation type="submission" date="2016-10" db="EMBL/GenBank/DDBJ databases">
        <title>Draft genome sequence of Coniochaeta ligniaria NRRL30616, a lignocellulolytic fungus for bioabatement of inhibitors in plant biomass hydrolysates.</title>
        <authorList>
            <consortium name="DOE Joint Genome Institute"/>
            <person name="Jimenez D.J."/>
            <person name="Hector R.E."/>
            <person name="Riley R."/>
            <person name="Sun H."/>
            <person name="Grigoriev I.V."/>
            <person name="Van Elsas J.D."/>
            <person name="Nichols N.N."/>
        </authorList>
    </citation>
    <scope>NUCLEOTIDE SEQUENCE [LARGE SCALE GENOMIC DNA]</scope>
    <source>
        <strain evidence="3 4">NRRL 30616</strain>
    </source>
</reference>
<keyword evidence="2" id="KW-0472">Membrane</keyword>
<keyword evidence="2" id="KW-0812">Transmembrane</keyword>
<protein>
    <submittedName>
        <fullName evidence="3">Uncharacterized protein</fullName>
    </submittedName>
</protein>
<proteinExistence type="predicted"/>
<feature type="region of interest" description="Disordered" evidence="1">
    <location>
        <begin position="309"/>
        <end position="329"/>
    </location>
</feature>
<sequence length="329" mass="34401">MTSARTRLGAFTTPFTYPASCSVIVQDCSTCSTGWQGQSCSNNQFNTQGVQDNLDCWPPRDAENLSSGVAVMGWGFYSPGLECPIGYATACASTVGVDSGFPFQFSLLPSETAVGCCPTGYSCSYNPGIDAAQTCYKYYSTGSFPTVQCSKGTSNKFSYVTVPATVTATISPTTSGGSRSTVEAVLQNVLVFAPLIQINWQSTDRLASTPLPGSGTPSTSQTATPTPTTGTPKPGGLSQGATIGIAVAAAIVGLVLIGVFAMWMRRRNRRAKVMPTLPPNPYVDKPHEIGTTYVAEAPTERDAHEVDGLHASDGLHKGGAASPRFEMAG</sequence>
<feature type="transmembrane region" description="Helical" evidence="2">
    <location>
        <begin position="243"/>
        <end position="264"/>
    </location>
</feature>
<dbReference type="OrthoDB" id="5429716at2759"/>
<accession>A0A1J7J1E9</accession>
<name>A0A1J7J1E9_9PEZI</name>
<dbReference type="InParanoid" id="A0A1J7J1E9"/>
<organism evidence="3 4">
    <name type="scientific">Coniochaeta ligniaria NRRL 30616</name>
    <dbReference type="NCBI Taxonomy" id="1408157"/>
    <lineage>
        <taxon>Eukaryota</taxon>
        <taxon>Fungi</taxon>
        <taxon>Dikarya</taxon>
        <taxon>Ascomycota</taxon>
        <taxon>Pezizomycotina</taxon>
        <taxon>Sordariomycetes</taxon>
        <taxon>Sordariomycetidae</taxon>
        <taxon>Coniochaetales</taxon>
        <taxon>Coniochaetaceae</taxon>
        <taxon>Coniochaeta</taxon>
    </lineage>
</organism>
<evidence type="ECO:0000256" key="1">
    <source>
        <dbReference type="SAM" id="MobiDB-lite"/>
    </source>
</evidence>
<gene>
    <name evidence="3" type="ORF">CONLIGDRAFT_145872</name>
</gene>
<evidence type="ECO:0000256" key="2">
    <source>
        <dbReference type="SAM" id="Phobius"/>
    </source>
</evidence>
<evidence type="ECO:0000313" key="3">
    <source>
        <dbReference type="EMBL" id="OIW22988.1"/>
    </source>
</evidence>
<dbReference type="STRING" id="1408157.A0A1J7J1E9"/>